<dbReference type="PANTHER" id="PTHR33067:SF9">
    <property type="entry name" value="RNA-DIRECTED DNA POLYMERASE"/>
    <property type="match status" value="1"/>
</dbReference>
<dbReference type="EMBL" id="BKCJ010003434">
    <property type="protein sequence ID" value="GEU55065.1"/>
    <property type="molecule type" value="Genomic_DNA"/>
</dbReference>
<dbReference type="Gene3D" id="2.40.70.10">
    <property type="entry name" value="Acid Proteases"/>
    <property type="match status" value="1"/>
</dbReference>
<dbReference type="AlphaFoldDB" id="A0A6L2L475"/>
<proteinExistence type="predicted"/>
<organism evidence="1">
    <name type="scientific">Tanacetum cinerariifolium</name>
    <name type="common">Dalmatian daisy</name>
    <name type="synonym">Chrysanthemum cinerariifolium</name>
    <dbReference type="NCBI Taxonomy" id="118510"/>
    <lineage>
        <taxon>Eukaryota</taxon>
        <taxon>Viridiplantae</taxon>
        <taxon>Streptophyta</taxon>
        <taxon>Embryophyta</taxon>
        <taxon>Tracheophyta</taxon>
        <taxon>Spermatophyta</taxon>
        <taxon>Magnoliopsida</taxon>
        <taxon>eudicotyledons</taxon>
        <taxon>Gunneridae</taxon>
        <taxon>Pentapetalae</taxon>
        <taxon>asterids</taxon>
        <taxon>campanulids</taxon>
        <taxon>Asterales</taxon>
        <taxon>Asteraceae</taxon>
        <taxon>Asteroideae</taxon>
        <taxon>Anthemideae</taxon>
        <taxon>Anthemidinae</taxon>
        <taxon>Tanacetum</taxon>
    </lineage>
</organism>
<gene>
    <name evidence="1" type="ORF">Tci_027043</name>
</gene>
<accession>A0A6L2L475</accession>
<comment type="caution">
    <text evidence="1">The sequence shown here is derived from an EMBL/GenBank/DDBJ whole genome shotgun (WGS) entry which is preliminary data.</text>
</comment>
<dbReference type="CDD" id="cd00303">
    <property type="entry name" value="retropepsin_like"/>
    <property type="match status" value="1"/>
</dbReference>
<evidence type="ECO:0000313" key="1">
    <source>
        <dbReference type="EMBL" id="GEU55065.1"/>
    </source>
</evidence>
<dbReference type="PANTHER" id="PTHR33067">
    <property type="entry name" value="RNA-DIRECTED DNA POLYMERASE-RELATED"/>
    <property type="match status" value="1"/>
</dbReference>
<sequence length="569" mass="65976">MTYLLKKETKAFTFYRIETEEISKRYITPCFVNGLEGYDGEINLEQDINLILNEFAVKLYLEHEVKNEDNVVKNELIMALRGEIYFVKFIINPEEDDIEPGKLEGKIKKEEETINRVLGEALKEKEYPCAFVIPVRLEAKIDINALADTGSDINVMSFRIYSKLGKNEVKPMNQGITVFNQSKAEPMGLLKDILYHVGVTTIIAKFLILDMHVDKETLGTHDDEAESLGSKCSRQYKTVEEAMLPRVHHPFCYEKGVTELLRPEVLNNMGCAEEIENMLEIKVYETYSEEDIFSSEAWRRALDINERIYTQLCHEFYVTYEFDELYDDDELRTKMKGVGSHKDSMICYGQLITKMPKNMRVLTDEVLNSLSALTYCRAVDTTTLRDLIDSDVRLIPKVPAPQVPRIEFTKGYGTTNLLEQLKKSYLDNDDQDPYDDDVYKNHDMSYHLQATCDDFDITAEMWDPPTSFILNRFLEYYIYQGNHLPKKDELISNLNVYEVVLKKDSEASKSKKEKYNSLAIKAKKVSSDQKASCSDSDDEEYAMAVRDFKKLFRRRGKFVRQPYDDKKAL</sequence>
<name>A0A6L2L475_TANCI</name>
<protein>
    <submittedName>
        <fullName evidence="1">Transposase, Ptta/En/Spm, transposase, Tnp1/En/Spm-like protein</fullName>
    </submittedName>
</protein>
<reference evidence="1" key="1">
    <citation type="journal article" date="2019" name="Sci. Rep.">
        <title>Draft genome of Tanacetum cinerariifolium, the natural source of mosquito coil.</title>
        <authorList>
            <person name="Yamashiro T."/>
            <person name="Shiraishi A."/>
            <person name="Satake H."/>
            <person name="Nakayama K."/>
        </authorList>
    </citation>
    <scope>NUCLEOTIDE SEQUENCE</scope>
</reference>
<dbReference type="InterPro" id="IPR021109">
    <property type="entry name" value="Peptidase_aspartic_dom_sf"/>
</dbReference>